<dbReference type="RefSeq" id="WP_244730247.1">
    <property type="nucleotide sequence ID" value="NZ_JALIRP010000015.1"/>
</dbReference>
<name>A0A9X1WT82_9BACL</name>
<reference evidence="3" key="1">
    <citation type="submission" date="2022-04" db="EMBL/GenBank/DDBJ databases">
        <title>Paenibacillus mangrovi sp. nov., a novel endophytic bacterium isolated from bark of Kandelia candel.</title>
        <authorList>
            <person name="Tuo L."/>
        </authorList>
    </citation>
    <scope>NUCLEOTIDE SEQUENCE</scope>
    <source>
        <strain evidence="3">KQZ6P-2</strain>
    </source>
</reference>
<keyword evidence="1" id="KW-0175">Coiled coil</keyword>
<feature type="chain" id="PRO_5040765750" evidence="2">
    <location>
        <begin position="35"/>
        <end position="263"/>
    </location>
</feature>
<keyword evidence="2" id="KW-0732">Signal</keyword>
<dbReference type="EMBL" id="JALIRP010000015">
    <property type="protein sequence ID" value="MCJ8014832.1"/>
    <property type="molecule type" value="Genomic_DNA"/>
</dbReference>
<evidence type="ECO:0000313" key="4">
    <source>
        <dbReference type="Proteomes" id="UP001139347"/>
    </source>
</evidence>
<proteinExistence type="predicted"/>
<accession>A0A9X1WT82</accession>
<gene>
    <name evidence="3" type="ORF">MUG84_24415</name>
</gene>
<evidence type="ECO:0000256" key="2">
    <source>
        <dbReference type="SAM" id="SignalP"/>
    </source>
</evidence>
<feature type="coiled-coil region" evidence="1">
    <location>
        <begin position="147"/>
        <end position="202"/>
    </location>
</feature>
<protein>
    <submittedName>
        <fullName evidence="3">Uncharacterized protein</fullName>
    </submittedName>
</protein>
<dbReference type="AlphaFoldDB" id="A0A9X1WT82"/>
<sequence>MLKQKNKCKRGVPMALLIMVCLFLSTCGPTYVLASDSSWDAALISIEQMHDTFSALESTNKLEKQQIQELHKQNSDKLKEINTRVQLIDKVKLDKLKTEADQAQKKYAPLLTEYTELGRKATEARKRKDSKSVLLFDLKRNRIKPSVNNARQEIQTKKDAYASAKKQAAAKAKIVNDVIAEVQALKKQITAENLKITEWNKERVGADKRYHAAVKLGNAVTVASEFKLMIEDLNRIHDSQKKLMSLERAITQTLRTAEAKLPS</sequence>
<dbReference type="Proteomes" id="UP001139347">
    <property type="component" value="Unassembled WGS sequence"/>
</dbReference>
<evidence type="ECO:0000256" key="1">
    <source>
        <dbReference type="SAM" id="Coils"/>
    </source>
</evidence>
<organism evidence="3 4">
    <name type="scientific">Paenibacillus mangrovi</name>
    <dbReference type="NCBI Taxonomy" id="2931978"/>
    <lineage>
        <taxon>Bacteria</taxon>
        <taxon>Bacillati</taxon>
        <taxon>Bacillota</taxon>
        <taxon>Bacilli</taxon>
        <taxon>Bacillales</taxon>
        <taxon>Paenibacillaceae</taxon>
        <taxon>Paenibacillus</taxon>
    </lineage>
</organism>
<keyword evidence="4" id="KW-1185">Reference proteome</keyword>
<comment type="caution">
    <text evidence="3">The sequence shown here is derived from an EMBL/GenBank/DDBJ whole genome shotgun (WGS) entry which is preliminary data.</text>
</comment>
<feature type="coiled-coil region" evidence="1">
    <location>
        <begin position="53"/>
        <end position="113"/>
    </location>
</feature>
<evidence type="ECO:0000313" key="3">
    <source>
        <dbReference type="EMBL" id="MCJ8014832.1"/>
    </source>
</evidence>
<feature type="signal peptide" evidence="2">
    <location>
        <begin position="1"/>
        <end position="34"/>
    </location>
</feature>